<feature type="domain" description="YjeF C-terminal" evidence="19">
    <location>
        <begin position="258"/>
        <end position="523"/>
    </location>
</feature>
<gene>
    <name evidence="17" type="primary">nnrD</name>
    <name evidence="21" type="ORF">CATYP_10280</name>
</gene>
<dbReference type="PANTHER" id="PTHR12592:SF0">
    <property type="entry name" value="ATP-DEPENDENT (S)-NAD(P)H-HYDRATE DEHYDRATASE"/>
    <property type="match status" value="1"/>
</dbReference>
<comment type="function">
    <text evidence="14 18">Bifunctional enzyme that catalyzes the epimerization of the S- and R-forms of NAD(P)HX and the dehydration of the S-form of NAD(P)HX at the expense of ADP, which is converted to AMP. This allows the repair of both epimers of NAD(P)HX, a damaged form of NAD(P)H that is a result of enzymatic or heat-dependent hydration.</text>
</comment>
<feature type="binding site" evidence="17">
    <location>
        <position position="458"/>
    </location>
    <ligand>
        <name>AMP</name>
        <dbReference type="ChEBI" id="CHEBI:456215"/>
    </ligand>
</feature>
<keyword evidence="12 17" id="KW-0456">Lyase</keyword>
<comment type="cofactor">
    <cofactor evidence="17">
        <name>Mg(2+)</name>
        <dbReference type="ChEBI" id="CHEBI:18420"/>
    </cofactor>
</comment>
<dbReference type="EC" id="4.2.1.136" evidence="17"/>
<evidence type="ECO:0000256" key="18">
    <source>
        <dbReference type="PIRNR" id="PIRNR017184"/>
    </source>
</evidence>
<keyword evidence="5 18" id="KW-0479">Metal-binding</keyword>
<comment type="catalytic activity">
    <reaction evidence="16 17 18">
        <text>(6S)-NADPHX + ADP = AMP + phosphate + NADPH + H(+)</text>
        <dbReference type="Rhea" id="RHEA:32235"/>
        <dbReference type="ChEBI" id="CHEBI:15378"/>
        <dbReference type="ChEBI" id="CHEBI:43474"/>
        <dbReference type="ChEBI" id="CHEBI:57783"/>
        <dbReference type="ChEBI" id="CHEBI:64076"/>
        <dbReference type="ChEBI" id="CHEBI:456215"/>
        <dbReference type="ChEBI" id="CHEBI:456216"/>
        <dbReference type="EC" id="4.2.1.136"/>
    </reaction>
</comment>
<keyword evidence="11 18" id="KW-0413">Isomerase</keyword>
<feature type="binding site" evidence="17">
    <location>
        <position position="397"/>
    </location>
    <ligand>
        <name>(6S)-NADPHX</name>
        <dbReference type="ChEBI" id="CHEBI:64076"/>
    </ligand>
</feature>
<dbReference type="Pfam" id="PF01256">
    <property type="entry name" value="Carb_kinase"/>
    <property type="match status" value="1"/>
</dbReference>
<evidence type="ECO:0000256" key="4">
    <source>
        <dbReference type="ARBA" id="ARBA00009524"/>
    </source>
</evidence>
<evidence type="ECO:0000256" key="2">
    <source>
        <dbReference type="ARBA" id="ARBA00000909"/>
    </source>
</evidence>
<dbReference type="Proteomes" id="UP000028504">
    <property type="component" value="Chromosome"/>
</dbReference>
<dbReference type="Gene3D" id="3.40.50.10260">
    <property type="entry name" value="YjeF N-terminal domain"/>
    <property type="match status" value="1"/>
</dbReference>
<feature type="binding site" evidence="17">
    <location>
        <begin position="430"/>
        <end position="434"/>
    </location>
    <ligand>
        <name>AMP</name>
        <dbReference type="ChEBI" id="CHEBI:456215"/>
    </ligand>
</feature>
<comment type="similarity">
    <text evidence="17">Belongs to the NnrD/CARKD family.</text>
</comment>
<dbReference type="RefSeq" id="WP_038607149.1">
    <property type="nucleotide sequence ID" value="NZ_CP008944.1"/>
</dbReference>
<feature type="binding site" evidence="17">
    <location>
        <position position="293"/>
    </location>
    <ligand>
        <name>(6S)-NADPHX</name>
        <dbReference type="ChEBI" id="CHEBI:64076"/>
    </ligand>
</feature>
<evidence type="ECO:0000256" key="12">
    <source>
        <dbReference type="ARBA" id="ARBA00023239"/>
    </source>
</evidence>
<dbReference type="PIRSF" id="PIRSF017184">
    <property type="entry name" value="Nnr"/>
    <property type="match status" value="1"/>
</dbReference>
<keyword evidence="6 17" id="KW-0547">Nucleotide-binding</keyword>
<dbReference type="PROSITE" id="PS51383">
    <property type="entry name" value="YJEF_C_3"/>
    <property type="match status" value="1"/>
</dbReference>
<dbReference type="InterPro" id="IPR000631">
    <property type="entry name" value="CARKD"/>
</dbReference>
<evidence type="ECO:0000256" key="14">
    <source>
        <dbReference type="ARBA" id="ARBA00025153"/>
    </source>
</evidence>
<evidence type="ECO:0000313" key="22">
    <source>
        <dbReference type="Proteomes" id="UP000028504"/>
    </source>
</evidence>
<comment type="catalytic activity">
    <reaction evidence="15 17 18">
        <text>(6S)-NADHX + ADP = AMP + phosphate + NADH + H(+)</text>
        <dbReference type="Rhea" id="RHEA:32223"/>
        <dbReference type="ChEBI" id="CHEBI:15378"/>
        <dbReference type="ChEBI" id="CHEBI:43474"/>
        <dbReference type="ChEBI" id="CHEBI:57945"/>
        <dbReference type="ChEBI" id="CHEBI:64074"/>
        <dbReference type="ChEBI" id="CHEBI:456215"/>
        <dbReference type="ChEBI" id="CHEBI:456216"/>
        <dbReference type="EC" id="4.2.1.136"/>
    </reaction>
</comment>
<comment type="function">
    <text evidence="17">Catalyzes the dehydration of the S-form of NAD(P)HX at the expense of ADP, which is converted to AMP. Together with NAD(P)HX epimerase, which catalyzes the epimerization of the S- and R-forms, the enzyme allows the repair of both epimers of NAD(P)HX, a damaged form of NAD(P)H that is a result of enzymatic or heat-dependent hydration.</text>
</comment>
<name>A0ABM5QQ37_9CORY</name>
<sequence>MQPLYTVQAIRAAEEPLLAAQDYPDELMQSAAHAVAGAALDMLASVNQHRSRILVLAGSGGNGGDALYAGAELALAGYRLTAILVGSRPHGPALEAFRNAGGTVVEAADGEAAEYLDAPRAALAIDGVAGLGGKPGLRPAAQRVVAQLEAHRVPILSVDLPSGITADHAETPEPATPADGDLPDHVTACVTVTFGGLRRVHGLHPACGQVLLAEIATRAGRLSEVLAKQAAEQPGRVTLTRAIERSEYSWNRGPARALPAFALPSAAEPEATADKYSQGVAGILAGSPTYPGAGLLCCAGALRATPAMVRYVGRDERVVSAYPEVVRSETLEHTGRVQAWVVGPGRGTGEETGAELDWLLRRDEPVIIDADALTVLAESSALRRLAAGNGRCVLAPHAGEFARFGVGDGRDRIDAARALAAELNATVLLKGRFTVVAQADRAAVVDAGHSWSATPGSGDVLAGVLGALVAGAAARGEQVFGAVVAGCAVHARAAWLAAQTEYGPGPIVASDIAAFLPRAIAQASPRL</sequence>
<evidence type="ECO:0000256" key="8">
    <source>
        <dbReference type="ARBA" id="ARBA00022857"/>
    </source>
</evidence>
<comment type="subunit">
    <text evidence="17">Homotetramer.</text>
</comment>
<keyword evidence="9 18" id="KW-0630">Potassium</keyword>
<evidence type="ECO:0000256" key="11">
    <source>
        <dbReference type="ARBA" id="ARBA00023235"/>
    </source>
</evidence>
<dbReference type="SUPFAM" id="SSF64153">
    <property type="entry name" value="YjeF N-terminal domain-like"/>
    <property type="match status" value="1"/>
</dbReference>
<comment type="similarity">
    <text evidence="3 18">In the N-terminal section; belongs to the NnrE/AIBP family.</text>
</comment>
<dbReference type="Pfam" id="PF03853">
    <property type="entry name" value="YjeF_N"/>
    <property type="match status" value="1"/>
</dbReference>
<evidence type="ECO:0000256" key="1">
    <source>
        <dbReference type="ARBA" id="ARBA00000013"/>
    </source>
</evidence>
<keyword evidence="13" id="KW-0511">Multifunctional enzyme</keyword>
<keyword evidence="7 17" id="KW-0067">ATP-binding</keyword>
<proteinExistence type="inferred from homology"/>
<dbReference type="EMBL" id="CP008944">
    <property type="protein sequence ID" value="AIG64867.1"/>
    <property type="molecule type" value="Genomic_DNA"/>
</dbReference>
<comment type="cofactor">
    <cofactor evidence="18">
        <name>K(+)</name>
        <dbReference type="ChEBI" id="CHEBI:29103"/>
    </cofactor>
    <text evidence="18">Binds 1 potassium ion per subunit.</text>
</comment>
<dbReference type="InterPro" id="IPR036652">
    <property type="entry name" value="YjeF_N_dom_sf"/>
</dbReference>
<feature type="domain" description="YjeF N-terminal" evidence="20">
    <location>
        <begin position="10"/>
        <end position="223"/>
    </location>
</feature>
<comment type="catalytic activity">
    <reaction evidence="2 18">
        <text>(6R)-NADPHX = (6S)-NADPHX</text>
        <dbReference type="Rhea" id="RHEA:32227"/>
        <dbReference type="ChEBI" id="CHEBI:64076"/>
        <dbReference type="ChEBI" id="CHEBI:64077"/>
        <dbReference type="EC" id="5.1.99.6"/>
    </reaction>
</comment>
<reference evidence="21 22" key="1">
    <citation type="submission" date="2014-07" db="EMBL/GenBank/DDBJ databases">
        <title>Complete genome sequence of Corynebacterium atypicum DSM 44849: identifiction of the mycolic acid biosynthesis genes.</title>
        <authorList>
            <person name="Tippelt A."/>
            <person name="Mollmann S."/>
            <person name="Albersmeier A."/>
            <person name="Jaenicke S."/>
            <person name="Ruckert C."/>
            <person name="Tauch A."/>
        </authorList>
    </citation>
    <scope>NUCLEOTIDE SEQUENCE [LARGE SCALE GENOMIC DNA]</scope>
    <source>
        <strain evidence="21 22">R2070</strain>
    </source>
</reference>
<feature type="binding site" evidence="17">
    <location>
        <position position="459"/>
    </location>
    <ligand>
        <name>(6S)-NADPHX</name>
        <dbReference type="ChEBI" id="CHEBI:64076"/>
    </ligand>
</feature>
<evidence type="ECO:0000313" key="21">
    <source>
        <dbReference type="EMBL" id="AIG64867.1"/>
    </source>
</evidence>
<keyword evidence="10 17" id="KW-0520">NAD</keyword>
<evidence type="ECO:0000256" key="13">
    <source>
        <dbReference type="ARBA" id="ARBA00023268"/>
    </source>
</evidence>
<dbReference type="HAMAP" id="MF_01965">
    <property type="entry name" value="NADHX_dehydratase"/>
    <property type="match status" value="1"/>
</dbReference>
<evidence type="ECO:0000256" key="5">
    <source>
        <dbReference type="ARBA" id="ARBA00022723"/>
    </source>
</evidence>
<feature type="binding site" evidence="17">
    <location>
        <position position="345"/>
    </location>
    <ligand>
        <name>(6S)-NADPHX</name>
        <dbReference type="ChEBI" id="CHEBI:64076"/>
    </ligand>
</feature>
<evidence type="ECO:0000256" key="17">
    <source>
        <dbReference type="HAMAP-Rule" id="MF_01965"/>
    </source>
</evidence>
<comment type="catalytic activity">
    <reaction evidence="1 18">
        <text>(6R)-NADHX = (6S)-NADHX</text>
        <dbReference type="Rhea" id="RHEA:32215"/>
        <dbReference type="ChEBI" id="CHEBI:64074"/>
        <dbReference type="ChEBI" id="CHEBI:64075"/>
        <dbReference type="EC" id="5.1.99.6"/>
    </reaction>
</comment>
<dbReference type="PROSITE" id="PS51385">
    <property type="entry name" value="YJEF_N"/>
    <property type="match status" value="1"/>
</dbReference>
<evidence type="ECO:0000256" key="3">
    <source>
        <dbReference type="ARBA" id="ARBA00006001"/>
    </source>
</evidence>
<evidence type="ECO:0000256" key="15">
    <source>
        <dbReference type="ARBA" id="ARBA00048238"/>
    </source>
</evidence>
<keyword evidence="8 17" id="KW-0521">NADP</keyword>
<dbReference type="InterPro" id="IPR030677">
    <property type="entry name" value="Nnr"/>
</dbReference>
<accession>A0ABM5QQ37</accession>
<comment type="similarity">
    <text evidence="4 18">In the C-terminal section; belongs to the NnrD/CARKD family.</text>
</comment>
<evidence type="ECO:0000259" key="19">
    <source>
        <dbReference type="PROSITE" id="PS51383"/>
    </source>
</evidence>
<evidence type="ECO:0000256" key="6">
    <source>
        <dbReference type="ARBA" id="ARBA00022741"/>
    </source>
</evidence>
<dbReference type="InterPro" id="IPR029056">
    <property type="entry name" value="Ribokinase-like"/>
</dbReference>
<evidence type="ECO:0000256" key="7">
    <source>
        <dbReference type="ARBA" id="ARBA00022840"/>
    </source>
</evidence>
<protein>
    <recommendedName>
        <fullName evidence="17">ADP-dependent (S)-NAD(P)H-hydrate dehydratase</fullName>
        <ecNumber evidence="17">4.2.1.136</ecNumber>
    </recommendedName>
    <alternativeName>
        <fullName evidence="17">ADP-dependent NAD(P)HX dehydratase</fullName>
    </alternativeName>
</protein>
<dbReference type="PANTHER" id="PTHR12592">
    <property type="entry name" value="ATP-DEPENDENT (S)-NAD(P)H-HYDRATE DEHYDRATASE FAMILY MEMBER"/>
    <property type="match status" value="1"/>
</dbReference>
<evidence type="ECO:0000256" key="16">
    <source>
        <dbReference type="ARBA" id="ARBA00049209"/>
    </source>
</evidence>
<dbReference type="InterPro" id="IPR004443">
    <property type="entry name" value="YjeF_N_dom"/>
</dbReference>
<dbReference type="Gene3D" id="3.40.1190.20">
    <property type="match status" value="1"/>
</dbReference>
<organism evidence="21 22">
    <name type="scientific">Corynebacterium atypicum</name>
    <dbReference type="NCBI Taxonomy" id="191610"/>
    <lineage>
        <taxon>Bacteria</taxon>
        <taxon>Bacillati</taxon>
        <taxon>Actinomycetota</taxon>
        <taxon>Actinomycetes</taxon>
        <taxon>Mycobacteriales</taxon>
        <taxon>Corynebacteriaceae</taxon>
        <taxon>Corynebacterium</taxon>
    </lineage>
</organism>
<evidence type="ECO:0000259" key="20">
    <source>
        <dbReference type="PROSITE" id="PS51385"/>
    </source>
</evidence>
<dbReference type="SUPFAM" id="SSF53613">
    <property type="entry name" value="Ribokinase-like"/>
    <property type="match status" value="1"/>
</dbReference>
<dbReference type="CDD" id="cd01171">
    <property type="entry name" value="YXKO-related"/>
    <property type="match status" value="1"/>
</dbReference>
<evidence type="ECO:0000256" key="9">
    <source>
        <dbReference type="ARBA" id="ARBA00022958"/>
    </source>
</evidence>
<keyword evidence="22" id="KW-1185">Reference proteome</keyword>
<evidence type="ECO:0000256" key="10">
    <source>
        <dbReference type="ARBA" id="ARBA00023027"/>
    </source>
</evidence>